<accession>A0ABT3EJE3</accession>
<dbReference type="EMBL" id="JAPCIO010000007">
    <property type="protein sequence ID" value="MCW1148699.1"/>
    <property type="molecule type" value="Genomic_DNA"/>
</dbReference>
<evidence type="ECO:0000313" key="1">
    <source>
        <dbReference type="EMBL" id="MCW1148699.1"/>
    </source>
</evidence>
<comment type="caution">
    <text evidence="1">The sequence shown here is derived from an EMBL/GenBank/DDBJ whole genome shotgun (WGS) entry which is preliminary data.</text>
</comment>
<evidence type="ECO:0000313" key="2">
    <source>
        <dbReference type="Proteomes" id="UP001165677"/>
    </source>
</evidence>
<sequence length="227" mass="26199">MNGYKITENIKIENHITFLRITPTNIELTLRNVFDSLSSLSWLSQFDGTYIKESFNERAKNTIEFISENIIKNADDSVTHSSGEYVVSELARKSIVDELKYLDIPLAELIKKQKIGNPGFDFYSENSSNIILFGEAKYLKDKNAYGKAFEQIVKFQNNKSDLEDLIDIERFCSQESLKKFNNNEKGYIASFTSKKIKTEKLIKNIKKNKEFNLLKKHNELICVAVDI</sequence>
<reference evidence="1" key="1">
    <citation type="submission" date="2022-10" db="EMBL/GenBank/DDBJ databases">
        <title>Flavobacterium sp. nov., a bacterium isolated from lake sediment.</title>
        <authorList>
            <person name="Qu J.-H."/>
        </authorList>
    </citation>
    <scope>NUCLEOTIDE SEQUENCE</scope>
    <source>
        <strain evidence="1">TH16-21</strain>
    </source>
</reference>
<gene>
    <name evidence="1" type="ORF">OJ995_10755</name>
</gene>
<proteinExistence type="predicted"/>
<protein>
    <recommendedName>
        <fullName evidence="3">Anti-bacteriophage protein A/HamA C-terminal domain-containing protein</fullName>
    </recommendedName>
</protein>
<organism evidence="1 2">
    <name type="scientific">Flavobacterium lacisediminis</name>
    <dbReference type="NCBI Taxonomy" id="2989705"/>
    <lineage>
        <taxon>Bacteria</taxon>
        <taxon>Pseudomonadati</taxon>
        <taxon>Bacteroidota</taxon>
        <taxon>Flavobacteriia</taxon>
        <taxon>Flavobacteriales</taxon>
        <taxon>Flavobacteriaceae</taxon>
        <taxon>Flavobacterium</taxon>
    </lineage>
</organism>
<evidence type="ECO:0008006" key="3">
    <source>
        <dbReference type="Google" id="ProtNLM"/>
    </source>
</evidence>
<dbReference type="Proteomes" id="UP001165677">
    <property type="component" value="Unassembled WGS sequence"/>
</dbReference>
<dbReference type="RefSeq" id="WP_264369419.1">
    <property type="nucleotide sequence ID" value="NZ_JAPCIO010000007.1"/>
</dbReference>
<keyword evidence="2" id="KW-1185">Reference proteome</keyword>
<name>A0ABT3EJE3_9FLAO</name>